<evidence type="ECO:0000313" key="2">
    <source>
        <dbReference type="Proteomes" id="UP001497516"/>
    </source>
</evidence>
<dbReference type="Proteomes" id="UP001497516">
    <property type="component" value="Chromosome 1"/>
</dbReference>
<reference evidence="1 2" key="1">
    <citation type="submission" date="2024-04" db="EMBL/GenBank/DDBJ databases">
        <authorList>
            <person name="Fracassetti M."/>
        </authorList>
    </citation>
    <scope>NUCLEOTIDE SEQUENCE [LARGE SCALE GENOMIC DNA]</scope>
</reference>
<dbReference type="AlphaFoldDB" id="A0AAV2CA16"/>
<sequence length="77" mass="8762">MEEAPGKENYLAMADSEAITEVETSLPHLREGIRDFWGLIFKSPARKMGIEGACRGIGRLKRRREVIDRDEEAEAEE</sequence>
<keyword evidence="2" id="KW-1185">Reference proteome</keyword>
<protein>
    <submittedName>
        <fullName evidence="1">Uncharacterized protein</fullName>
    </submittedName>
</protein>
<dbReference type="EMBL" id="OZ034813">
    <property type="protein sequence ID" value="CAL1353349.1"/>
    <property type="molecule type" value="Genomic_DNA"/>
</dbReference>
<organism evidence="1 2">
    <name type="scientific">Linum trigynum</name>
    <dbReference type="NCBI Taxonomy" id="586398"/>
    <lineage>
        <taxon>Eukaryota</taxon>
        <taxon>Viridiplantae</taxon>
        <taxon>Streptophyta</taxon>
        <taxon>Embryophyta</taxon>
        <taxon>Tracheophyta</taxon>
        <taxon>Spermatophyta</taxon>
        <taxon>Magnoliopsida</taxon>
        <taxon>eudicotyledons</taxon>
        <taxon>Gunneridae</taxon>
        <taxon>Pentapetalae</taxon>
        <taxon>rosids</taxon>
        <taxon>fabids</taxon>
        <taxon>Malpighiales</taxon>
        <taxon>Linaceae</taxon>
        <taxon>Linum</taxon>
    </lineage>
</organism>
<name>A0AAV2CA16_9ROSI</name>
<accession>A0AAV2CA16</accession>
<gene>
    <name evidence="1" type="ORF">LTRI10_LOCUS1253</name>
</gene>
<evidence type="ECO:0000313" key="1">
    <source>
        <dbReference type="EMBL" id="CAL1353349.1"/>
    </source>
</evidence>
<proteinExistence type="predicted"/>